<protein>
    <submittedName>
        <fullName evidence="1">Uncharacterized protein</fullName>
    </submittedName>
</protein>
<keyword evidence="2" id="KW-1185">Reference proteome</keyword>
<gene>
    <name evidence="1" type="ORF">A8926_7714</name>
</gene>
<accession>A0A2N3Y9F8</accession>
<sequence length="79" mass="9224">MRWLKRTDRLCRLPEWTVRSLHVSVLGVALGVWSERTVMMCVVTPLVGLTLERTDGLPVLERIRRPYRALLRTRPDGRL</sequence>
<evidence type="ECO:0000313" key="1">
    <source>
        <dbReference type="EMBL" id="PKW19540.1"/>
    </source>
</evidence>
<name>A0A2N3Y9F8_SACSN</name>
<reference evidence="1" key="1">
    <citation type="submission" date="2017-12" db="EMBL/GenBank/DDBJ databases">
        <title>Sequencing the genomes of 1000 Actinobacteria strains.</title>
        <authorList>
            <person name="Klenk H.-P."/>
        </authorList>
    </citation>
    <scope>NUCLEOTIDE SEQUENCE [LARGE SCALE GENOMIC DNA]</scope>
    <source>
        <strain evidence="1">DSM 44228</strain>
    </source>
</reference>
<comment type="caution">
    <text evidence="1">The sequence shown here is derived from an EMBL/GenBank/DDBJ whole genome shotgun (WGS) entry which is preliminary data.</text>
</comment>
<dbReference type="AlphaFoldDB" id="A0A2N3Y9F8"/>
<dbReference type="Proteomes" id="UP000233786">
    <property type="component" value="Unassembled WGS sequence"/>
</dbReference>
<evidence type="ECO:0000313" key="2">
    <source>
        <dbReference type="Proteomes" id="UP000233786"/>
    </source>
</evidence>
<proteinExistence type="predicted"/>
<dbReference type="STRING" id="994479.GCA_000194155_00441"/>
<organism evidence="1 2">
    <name type="scientific">Saccharopolyspora spinosa</name>
    <dbReference type="NCBI Taxonomy" id="60894"/>
    <lineage>
        <taxon>Bacteria</taxon>
        <taxon>Bacillati</taxon>
        <taxon>Actinomycetota</taxon>
        <taxon>Actinomycetes</taxon>
        <taxon>Pseudonocardiales</taxon>
        <taxon>Pseudonocardiaceae</taxon>
        <taxon>Saccharopolyspora</taxon>
    </lineage>
</organism>
<dbReference type="EMBL" id="PJNB01000001">
    <property type="protein sequence ID" value="PKW19540.1"/>
    <property type="molecule type" value="Genomic_DNA"/>
</dbReference>